<evidence type="ECO:0000256" key="6">
    <source>
        <dbReference type="ARBA" id="ARBA00022723"/>
    </source>
</evidence>
<evidence type="ECO:0000256" key="10">
    <source>
        <dbReference type="ARBA" id="ARBA00033209"/>
    </source>
</evidence>
<evidence type="ECO:0000256" key="3">
    <source>
        <dbReference type="ARBA" id="ARBA00009759"/>
    </source>
</evidence>
<evidence type="ECO:0000256" key="9">
    <source>
        <dbReference type="ARBA" id="ARBA00023102"/>
    </source>
</evidence>
<evidence type="ECO:0000313" key="12">
    <source>
        <dbReference type="EMBL" id="CAB4927648.1"/>
    </source>
</evidence>
<evidence type="ECO:0000256" key="4">
    <source>
        <dbReference type="ARBA" id="ARBA00013085"/>
    </source>
</evidence>
<dbReference type="InterPro" id="IPR000760">
    <property type="entry name" value="Inositol_monophosphatase-like"/>
</dbReference>
<keyword evidence="7" id="KW-0378">Hydrolase</keyword>
<dbReference type="GO" id="GO:0046872">
    <property type="term" value="F:metal ion binding"/>
    <property type="evidence" value="ECO:0007669"/>
    <property type="project" value="UniProtKB-KW"/>
</dbReference>
<dbReference type="EMBL" id="CAFBNF010000002">
    <property type="protein sequence ID" value="CAB4927648.1"/>
    <property type="molecule type" value="Genomic_DNA"/>
</dbReference>
<dbReference type="SUPFAM" id="SSF56655">
    <property type="entry name" value="Carbohydrate phosphatase"/>
    <property type="match status" value="1"/>
</dbReference>
<dbReference type="InterPro" id="IPR020583">
    <property type="entry name" value="Inositol_monoP_metal-BS"/>
</dbReference>
<dbReference type="CDD" id="cd01641">
    <property type="entry name" value="Bacterial_IMPase_like_1"/>
    <property type="match status" value="1"/>
</dbReference>
<dbReference type="EC" id="3.1.3.15" evidence="4"/>
<dbReference type="Gene3D" id="3.40.190.80">
    <property type="match status" value="1"/>
</dbReference>
<evidence type="ECO:0000313" key="13">
    <source>
        <dbReference type="EMBL" id="CAB5014844.1"/>
    </source>
</evidence>
<accession>A0A6J7QLC6</accession>
<comment type="cofactor">
    <cofactor evidence="1">
        <name>Mg(2+)</name>
        <dbReference type="ChEBI" id="CHEBI:18420"/>
    </cofactor>
</comment>
<dbReference type="Gene3D" id="3.30.540.10">
    <property type="entry name" value="Fructose-1,6-Bisphosphatase, subunit A, domain 1"/>
    <property type="match status" value="1"/>
</dbReference>
<dbReference type="FunFam" id="3.30.540.10:FF:000003">
    <property type="entry name" value="Inositol-1-monophosphatase"/>
    <property type="match status" value="1"/>
</dbReference>
<evidence type="ECO:0000256" key="7">
    <source>
        <dbReference type="ARBA" id="ARBA00022801"/>
    </source>
</evidence>
<name>A0A6J7QLC6_9ZZZZ</name>
<comment type="similarity">
    <text evidence="3">Belongs to the inositol monophosphatase superfamily.</text>
</comment>
<dbReference type="InterPro" id="IPR011809">
    <property type="entry name" value="His_9_proposed"/>
</dbReference>
<dbReference type="NCBIfam" id="TIGR02067">
    <property type="entry name" value="his_9_HisN"/>
    <property type="match status" value="1"/>
</dbReference>
<dbReference type="PANTHER" id="PTHR43200">
    <property type="entry name" value="PHOSPHATASE"/>
    <property type="match status" value="1"/>
</dbReference>
<evidence type="ECO:0000256" key="1">
    <source>
        <dbReference type="ARBA" id="ARBA00001946"/>
    </source>
</evidence>
<dbReference type="EMBL" id="CAFBOZ010000215">
    <property type="protein sequence ID" value="CAB5014844.1"/>
    <property type="molecule type" value="Genomic_DNA"/>
</dbReference>
<dbReference type="PRINTS" id="PR00377">
    <property type="entry name" value="IMPHPHTASES"/>
</dbReference>
<dbReference type="AlphaFoldDB" id="A0A6J7QLC6"/>
<dbReference type="GO" id="GO:0004401">
    <property type="term" value="F:histidinol-phosphatase activity"/>
    <property type="evidence" value="ECO:0007669"/>
    <property type="project" value="UniProtKB-EC"/>
</dbReference>
<sequence length="269" mass="28411">MDSPWAPDLALATRLADTADLLTMSRFRATDLVVSTKPDLTPVTEADRGAEEALRAILAAERPDDAVRGEEGADTGSSSRTWVLDPIDGTKNYVRGVPVWATLIALVVDGTPVMGVVSAPALARRWWAATGGGAFTRDVDGSERALRVSAVARLEDASFSYSDPVGWDDVAVSGLDCSQGLQALLNRCWRSRAYGDFWSHLLVAEGAVDVAAEPQLNPWDIAALIPIVVEAGGRCTGYDGSSAYSGASIVSGLSTNGLVHDSVIELLRP</sequence>
<evidence type="ECO:0000256" key="11">
    <source>
        <dbReference type="ARBA" id="ARBA00049158"/>
    </source>
</evidence>
<evidence type="ECO:0000256" key="5">
    <source>
        <dbReference type="ARBA" id="ARBA00022605"/>
    </source>
</evidence>
<comment type="pathway">
    <text evidence="2">Amino-acid biosynthesis; L-histidine biosynthesis; L-histidine from 5-phospho-alpha-D-ribose 1-diphosphate: step 8/9.</text>
</comment>
<organism evidence="13">
    <name type="scientific">freshwater metagenome</name>
    <dbReference type="NCBI Taxonomy" id="449393"/>
    <lineage>
        <taxon>unclassified sequences</taxon>
        <taxon>metagenomes</taxon>
        <taxon>ecological metagenomes</taxon>
    </lineage>
</organism>
<dbReference type="GO" id="GO:0000105">
    <property type="term" value="P:L-histidine biosynthetic process"/>
    <property type="evidence" value="ECO:0007669"/>
    <property type="project" value="UniProtKB-UniPathway"/>
</dbReference>
<protein>
    <recommendedName>
        <fullName evidence="4">histidinol-phosphatase</fullName>
        <ecNumber evidence="4">3.1.3.15</ecNumber>
    </recommendedName>
    <alternativeName>
        <fullName evidence="10">Histidinol-phosphate phosphatase</fullName>
    </alternativeName>
</protein>
<gene>
    <name evidence="12" type="ORF">UFOPK3773_00056</name>
    <name evidence="13" type="ORF">UFOPK3992_01403</name>
</gene>
<evidence type="ECO:0000256" key="8">
    <source>
        <dbReference type="ARBA" id="ARBA00022842"/>
    </source>
</evidence>
<dbReference type="PROSITE" id="PS00629">
    <property type="entry name" value="IMP_1"/>
    <property type="match status" value="1"/>
</dbReference>
<comment type="catalytic activity">
    <reaction evidence="11">
        <text>L-histidinol phosphate + H2O = L-histidinol + phosphate</text>
        <dbReference type="Rhea" id="RHEA:14465"/>
        <dbReference type="ChEBI" id="CHEBI:15377"/>
        <dbReference type="ChEBI" id="CHEBI:43474"/>
        <dbReference type="ChEBI" id="CHEBI:57699"/>
        <dbReference type="ChEBI" id="CHEBI:57980"/>
        <dbReference type="EC" id="3.1.3.15"/>
    </reaction>
</comment>
<keyword evidence="6" id="KW-0479">Metal-binding</keyword>
<keyword evidence="5" id="KW-0028">Amino-acid biosynthesis</keyword>
<dbReference type="UniPathway" id="UPA00031">
    <property type="reaction ID" value="UER00013"/>
</dbReference>
<dbReference type="Pfam" id="PF00459">
    <property type="entry name" value="Inositol_P"/>
    <property type="match status" value="1"/>
</dbReference>
<evidence type="ECO:0000256" key="2">
    <source>
        <dbReference type="ARBA" id="ARBA00004970"/>
    </source>
</evidence>
<proteinExistence type="inferred from homology"/>
<keyword evidence="8" id="KW-0460">Magnesium</keyword>
<keyword evidence="9" id="KW-0368">Histidine biosynthesis</keyword>
<reference evidence="13" key="1">
    <citation type="submission" date="2020-05" db="EMBL/GenBank/DDBJ databases">
        <authorList>
            <person name="Chiriac C."/>
            <person name="Salcher M."/>
            <person name="Ghai R."/>
            <person name="Kavagutti S V."/>
        </authorList>
    </citation>
    <scope>NUCLEOTIDE SEQUENCE</scope>
</reference>
<dbReference type="PANTHER" id="PTHR43200:SF6">
    <property type="entry name" value="3'(2'),5'-BISPHOSPHATE NUCLEOTIDASE"/>
    <property type="match status" value="1"/>
</dbReference>
<dbReference type="InterPro" id="IPR051090">
    <property type="entry name" value="Inositol_monoP_superfamily"/>
</dbReference>